<dbReference type="AlphaFoldDB" id="A0A0T5P8E5"/>
<dbReference type="KEGG" id="rid:RIdsm_02372"/>
<dbReference type="OrthoDB" id="9811798at2"/>
<dbReference type="Pfam" id="PF00662">
    <property type="entry name" value="Proton_antipo_N"/>
    <property type="match status" value="1"/>
</dbReference>
<feature type="transmembrane region" description="Helical" evidence="8">
    <location>
        <begin position="6"/>
        <end position="23"/>
    </location>
</feature>
<evidence type="ECO:0000313" key="11">
    <source>
        <dbReference type="EMBL" id="KRS17392.1"/>
    </source>
</evidence>
<dbReference type="GO" id="GO:0042773">
    <property type="term" value="P:ATP synthesis coupled electron transport"/>
    <property type="evidence" value="ECO:0007669"/>
    <property type="project" value="InterPro"/>
</dbReference>
<dbReference type="Proteomes" id="UP000051401">
    <property type="component" value="Unassembled WGS sequence"/>
</dbReference>
<keyword evidence="3 6" id="KW-0812">Transmembrane</keyword>
<dbReference type="GO" id="GO:0008137">
    <property type="term" value="F:NADH dehydrogenase (ubiquinone) activity"/>
    <property type="evidence" value="ECO:0007669"/>
    <property type="project" value="InterPro"/>
</dbReference>
<feature type="transmembrane region" description="Helical" evidence="8">
    <location>
        <begin position="345"/>
        <end position="363"/>
    </location>
</feature>
<feature type="transmembrane region" description="Helical" evidence="8">
    <location>
        <begin position="429"/>
        <end position="451"/>
    </location>
</feature>
<feature type="transmembrane region" description="Helical" evidence="8">
    <location>
        <begin position="384"/>
        <end position="409"/>
    </location>
</feature>
<comment type="subcellular location">
    <subcellularLocation>
        <location evidence="2">Endomembrane system</location>
        <topology evidence="2">Multi-pass membrane protein</topology>
    </subcellularLocation>
    <subcellularLocation>
        <location evidence="6">Membrane</location>
        <topology evidence="6">Multi-pass membrane protein</topology>
    </subcellularLocation>
</comment>
<feature type="transmembrane region" description="Helical" evidence="8">
    <location>
        <begin position="119"/>
        <end position="136"/>
    </location>
</feature>
<dbReference type="GO" id="GO:0015990">
    <property type="term" value="P:electron transport coupled proton transport"/>
    <property type="evidence" value="ECO:0007669"/>
    <property type="project" value="TreeGrafter"/>
</dbReference>
<dbReference type="STRING" id="540747.SAMN04488031_101970"/>
<feature type="transmembrane region" description="Helical" evidence="8">
    <location>
        <begin position="595"/>
        <end position="614"/>
    </location>
</feature>
<evidence type="ECO:0000259" key="10">
    <source>
        <dbReference type="Pfam" id="PF00662"/>
    </source>
</evidence>
<dbReference type="Proteomes" id="UP000325785">
    <property type="component" value="Chromosome"/>
</dbReference>
<dbReference type="GO" id="GO:0016020">
    <property type="term" value="C:membrane"/>
    <property type="evidence" value="ECO:0007669"/>
    <property type="project" value="UniProtKB-SubCell"/>
</dbReference>
<evidence type="ECO:0000256" key="8">
    <source>
        <dbReference type="SAM" id="Phobius"/>
    </source>
</evidence>
<dbReference type="EC" id="1.6.5.11" evidence="12"/>
<feature type="transmembrane region" description="Helical" evidence="8">
    <location>
        <begin position="289"/>
        <end position="310"/>
    </location>
</feature>
<feature type="transmembrane region" description="Helical" evidence="8">
    <location>
        <begin position="173"/>
        <end position="194"/>
    </location>
</feature>
<dbReference type="PANTHER" id="PTHR42829:SF2">
    <property type="entry name" value="NADH-UBIQUINONE OXIDOREDUCTASE CHAIN 5"/>
    <property type="match status" value="1"/>
</dbReference>
<proteinExistence type="predicted"/>
<protein>
    <submittedName>
        <fullName evidence="12">NADH-quinone oxidoreductase subunit L</fullName>
        <ecNumber evidence="12">1.6.5.11</ecNumber>
    </submittedName>
</protein>
<evidence type="ECO:0000313" key="13">
    <source>
        <dbReference type="Proteomes" id="UP000051401"/>
    </source>
</evidence>
<evidence type="ECO:0000313" key="14">
    <source>
        <dbReference type="Proteomes" id="UP000325785"/>
    </source>
</evidence>
<keyword evidence="13" id="KW-1185">Reference proteome</keyword>
<evidence type="ECO:0000256" key="5">
    <source>
        <dbReference type="ARBA" id="ARBA00023136"/>
    </source>
</evidence>
<dbReference type="EMBL" id="CP031598">
    <property type="protein sequence ID" value="QEW26572.1"/>
    <property type="molecule type" value="Genomic_DNA"/>
</dbReference>
<feature type="transmembrane region" description="Helical" evidence="8">
    <location>
        <begin position="79"/>
        <end position="98"/>
    </location>
</feature>
<evidence type="ECO:0000256" key="3">
    <source>
        <dbReference type="ARBA" id="ARBA00022692"/>
    </source>
</evidence>
<feature type="transmembrane region" description="Helical" evidence="8">
    <location>
        <begin position="472"/>
        <end position="493"/>
    </location>
</feature>
<dbReference type="PRINTS" id="PR01434">
    <property type="entry name" value="NADHDHGNASE5"/>
</dbReference>
<feature type="domain" description="NADH-Ubiquinone oxidoreductase (complex I) chain 5 N-terminal" evidence="10">
    <location>
        <begin position="62"/>
        <end position="109"/>
    </location>
</feature>
<feature type="transmembrane region" description="Helical" evidence="8">
    <location>
        <begin position="694"/>
        <end position="714"/>
    </location>
</feature>
<keyword evidence="4 8" id="KW-1133">Transmembrane helix</keyword>
<dbReference type="NCBIfam" id="TIGR01974">
    <property type="entry name" value="NDH_I_L"/>
    <property type="match status" value="1"/>
</dbReference>
<dbReference type="GO" id="GO:0012505">
    <property type="term" value="C:endomembrane system"/>
    <property type="evidence" value="ECO:0007669"/>
    <property type="project" value="UniProtKB-SubCell"/>
</dbReference>
<feature type="compositionally biased region" description="Basic and acidic residues" evidence="7">
    <location>
        <begin position="517"/>
        <end position="532"/>
    </location>
</feature>
<feature type="domain" description="NADH:quinone oxidoreductase/Mrp antiporter transmembrane" evidence="9">
    <location>
        <begin position="136"/>
        <end position="440"/>
    </location>
</feature>
<reference evidence="12 14" key="2">
    <citation type="submission" date="2018-08" db="EMBL/GenBank/DDBJ databases">
        <title>Genetic Globetrotter - A new plasmid hitch-hiking vast phylogenetic and geographic distances.</title>
        <authorList>
            <person name="Vollmers J."/>
            <person name="Petersen J."/>
        </authorList>
    </citation>
    <scope>NUCLEOTIDE SEQUENCE [LARGE SCALE GENOMIC DNA]</scope>
    <source>
        <strain evidence="12 14">DSM 26383</strain>
    </source>
</reference>
<feature type="transmembrane region" description="Helical" evidence="8">
    <location>
        <begin position="142"/>
        <end position="161"/>
    </location>
</feature>
<dbReference type="InterPro" id="IPR003945">
    <property type="entry name" value="NU5C-like"/>
</dbReference>
<dbReference type="NCBIfam" id="NF005141">
    <property type="entry name" value="PRK06590.1"/>
    <property type="match status" value="1"/>
</dbReference>
<evidence type="ECO:0000256" key="4">
    <source>
        <dbReference type="ARBA" id="ARBA00022989"/>
    </source>
</evidence>
<dbReference type="InterPro" id="IPR001516">
    <property type="entry name" value="Proton_antipo_N"/>
</dbReference>
<feature type="transmembrane region" description="Helical" evidence="8">
    <location>
        <begin position="261"/>
        <end position="283"/>
    </location>
</feature>
<feature type="transmembrane region" description="Helical" evidence="8">
    <location>
        <begin position="317"/>
        <end position="339"/>
    </location>
</feature>
<gene>
    <name evidence="12" type="primary">nuoL_1</name>
    <name evidence="12" type="ORF">RIdsm_02372</name>
    <name evidence="11" type="ORF">XM52_12910</name>
</gene>
<dbReference type="InterPro" id="IPR018393">
    <property type="entry name" value="NADHpl_OxRdtase_5_subgr"/>
</dbReference>
<name>A0A0T5P8E5_9RHOB</name>
<dbReference type="PRINTS" id="PR01435">
    <property type="entry name" value="NPOXDRDTASE5"/>
</dbReference>
<evidence type="ECO:0000256" key="6">
    <source>
        <dbReference type="RuleBase" id="RU000320"/>
    </source>
</evidence>
<evidence type="ECO:0000256" key="7">
    <source>
        <dbReference type="SAM" id="MobiDB-lite"/>
    </source>
</evidence>
<keyword evidence="12" id="KW-0560">Oxidoreductase</keyword>
<feature type="region of interest" description="Disordered" evidence="7">
    <location>
        <begin position="517"/>
        <end position="560"/>
    </location>
</feature>
<dbReference type="RefSeq" id="WP_057816558.1">
    <property type="nucleotide sequence ID" value="NZ_CP031598.1"/>
</dbReference>
<sequence>METIILFAPLVGAIIAGFGWKIIGDAAAQWVTTGLLFLACLLSWVVFLGHDGQSHSIHILDWVQSGTLDTSWAIRLDRLTAIMLIVVTTVSALVHLYSMGYMAHDENFNDDTESYRPRFFAYLSLFTFAMLMLVTSDNLAQMFFGWEGVGLASYLLIGFYFRKPSANAAAIKAFVVNRVGDFGFALGIFALFYLTDSIKFDDVFAAAPELAETQLTFLWTEWNAANLIAFLLFVGAMGKSAQFILHTWLPDAMEGPTPVSALIHAATMVTAGVFLVCRMSPVFEFAPEAKMIVVGIGAITAFFAATVGLVQNDIKRVIAYSTCSQLGYMFVAAGVGVYSVAMFHLLTHAFFKAMLFLGAGSVIHGMHHEQDMRNYGGLRSKMPYTFWAMLIGTLAITGVGIPLTHIGFAGFLSKDAIIESAYAGTAGGFAFWSLVIAALFTSFYSWRLMFLTFFGEPRGDKHTHEHAHESPMVMLVPLGVLALGAIFSGMVWYGSFFGDHNKVNSFFGIPAHHAEAEAGHGEDAAEEGHGEEAVAEEGDAAVADESHGEDGTAAESGEEAGHDVAMAGAPQGAIYMGADNHVMDDAHHVPTWVKVSPFVSMILGFLVAFWFYIVNPAMPKALAESQRPLYLFLLNKWYVDEIYDFLFVNPAKRLARVLWRGGDGRIIDGFLNGVAMGVIPFFTRLAGRAQSGYIFTYAFAMVLGIAVLVTWMTFTGGAE</sequence>
<dbReference type="PANTHER" id="PTHR42829">
    <property type="entry name" value="NADH-UBIQUINONE OXIDOREDUCTASE CHAIN 5"/>
    <property type="match status" value="1"/>
</dbReference>
<dbReference type="Gene3D" id="1.20.5.2700">
    <property type="match status" value="1"/>
</dbReference>
<feature type="transmembrane region" description="Helical" evidence="8">
    <location>
        <begin position="30"/>
        <end position="50"/>
    </location>
</feature>
<evidence type="ECO:0000259" key="9">
    <source>
        <dbReference type="Pfam" id="PF00361"/>
    </source>
</evidence>
<dbReference type="PATRIC" id="fig|540747.5.peg.5617"/>
<dbReference type="GO" id="GO:0003954">
    <property type="term" value="F:NADH dehydrogenase activity"/>
    <property type="evidence" value="ECO:0007669"/>
    <property type="project" value="TreeGrafter"/>
</dbReference>
<dbReference type="Pfam" id="PF00361">
    <property type="entry name" value="Proton_antipo_M"/>
    <property type="match status" value="1"/>
</dbReference>
<evidence type="ECO:0000256" key="1">
    <source>
        <dbReference type="ARBA" id="ARBA00002378"/>
    </source>
</evidence>
<evidence type="ECO:0000256" key="2">
    <source>
        <dbReference type="ARBA" id="ARBA00004127"/>
    </source>
</evidence>
<dbReference type="InterPro" id="IPR001750">
    <property type="entry name" value="ND/Mrp_TM"/>
</dbReference>
<accession>A0A0T5P8E5</accession>
<evidence type="ECO:0000313" key="12">
    <source>
        <dbReference type="EMBL" id="QEW26572.1"/>
    </source>
</evidence>
<organism evidence="11 13">
    <name type="scientific">Roseovarius indicus</name>
    <dbReference type="NCBI Taxonomy" id="540747"/>
    <lineage>
        <taxon>Bacteria</taxon>
        <taxon>Pseudomonadati</taxon>
        <taxon>Pseudomonadota</taxon>
        <taxon>Alphaproteobacteria</taxon>
        <taxon>Rhodobacterales</taxon>
        <taxon>Roseobacteraceae</taxon>
        <taxon>Roseovarius</taxon>
    </lineage>
</organism>
<dbReference type="EMBL" id="LAXI01000007">
    <property type="protein sequence ID" value="KRS17392.1"/>
    <property type="molecule type" value="Genomic_DNA"/>
</dbReference>
<reference evidence="11 13" key="1">
    <citation type="submission" date="2015-04" db="EMBL/GenBank/DDBJ databases">
        <title>The draft genome sequence of Roseovarius indicus B108T.</title>
        <authorList>
            <person name="Li G."/>
            <person name="Lai Q."/>
            <person name="Shao Z."/>
            <person name="Yan P."/>
        </authorList>
    </citation>
    <scope>NUCLEOTIDE SEQUENCE [LARGE SCALE GENOMIC DNA]</scope>
    <source>
        <strain evidence="11 13">B108</strain>
    </source>
</reference>
<comment type="function">
    <text evidence="1">NDH-1 shuttles electrons from NADH, via FMN and iron-sulfur (Fe-S) centers, to quinones in the respiratory chain. The immediate electron acceptor for the enzyme in this species is believed to be ubiquinone. Couples the redox reaction to proton translocation (for every two electrons transferred, four hydrogen ions are translocated across the cytoplasmic membrane), and thus conserves the redox energy in a proton gradient.</text>
</comment>
<feature type="transmembrane region" description="Helical" evidence="8">
    <location>
        <begin position="227"/>
        <end position="249"/>
    </location>
</feature>
<keyword evidence="5 8" id="KW-0472">Membrane</keyword>